<organism evidence="1 2">
    <name type="scientific">Frankia canadensis</name>
    <dbReference type="NCBI Taxonomy" id="1836972"/>
    <lineage>
        <taxon>Bacteria</taxon>
        <taxon>Bacillati</taxon>
        <taxon>Actinomycetota</taxon>
        <taxon>Actinomycetes</taxon>
        <taxon>Frankiales</taxon>
        <taxon>Frankiaceae</taxon>
        <taxon>Frankia</taxon>
    </lineage>
</organism>
<keyword evidence="2" id="KW-1185">Reference proteome</keyword>
<dbReference type="RefSeq" id="WP_133150797.1">
    <property type="nucleotide sequence ID" value="NZ_FZMO01000346.1"/>
</dbReference>
<dbReference type="Proteomes" id="UP000234331">
    <property type="component" value="Unassembled WGS sequence"/>
</dbReference>
<dbReference type="AlphaFoldDB" id="A0A2I2KWW5"/>
<protein>
    <submittedName>
        <fullName evidence="1">Uncharacterized protein</fullName>
    </submittedName>
</protein>
<accession>A0A2I2KWW5</accession>
<evidence type="ECO:0000313" key="2">
    <source>
        <dbReference type="Proteomes" id="UP000234331"/>
    </source>
</evidence>
<reference evidence="1 2" key="1">
    <citation type="submission" date="2017-06" db="EMBL/GenBank/DDBJ databases">
        <authorList>
            <person name="Kim H.J."/>
            <person name="Triplett B.A."/>
        </authorList>
    </citation>
    <scope>NUCLEOTIDE SEQUENCE [LARGE SCALE GENOMIC DNA]</scope>
    <source>
        <strain evidence="1">FRACA_ARgP5</strain>
    </source>
</reference>
<evidence type="ECO:0000313" key="1">
    <source>
        <dbReference type="EMBL" id="SNQ50136.1"/>
    </source>
</evidence>
<sequence length="77" mass="7811">MSSRLQSTNHVRESAYTANTQIAARYGGATSSSAVLVLDAPASTTVTTAVAMVFAIPIPRLDQATAADGCEPDPSGA</sequence>
<proteinExistence type="predicted"/>
<dbReference type="EMBL" id="FZMO01000346">
    <property type="protein sequence ID" value="SNQ50136.1"/>
    <property type="molecule type" value="Genomic_DNA"/>
</dbReference>
<gene>
    <name evidence="1" type="ORF">FRACA_410010</name>
</gene>
<name>A0A2I2KWW5_9ACTN</name>